<evidence type="ECO:0000313" key="3">
    <source>
        <dbReference type="Proteomes" id="UP000305417"/>
    </source>
</evidence>
<proteinExistence type="predicted"/>
<organism evidence="2 3">
    <name type="scientific">Aliarcobacter cibarius</name>
    <dbReference type="NCBI Taxonomy" id="255507"/>
    <lineage>
        <taxon>Bacteria</taxon>
        <taxon>Pseudomonadati</taxon>
        <taxon>Campylobacterota</taxon>
        <taxon>Epsilonproteobacteria</taxon>
        <taxon>Campylobacterales</taxon>
        <taxon>Arcobacteraceae</taxon>
        <taxon>Aliarcobacter</taxon>
    </lineage>
</organism>
<dbReference type="Gene3D" id="1.10.530.10">
    <property type="match status" value="1"/>
</dbReference>
<keyword evidence="3" id="KW-1185">Reference proteome</keyword>
<comment type="caution">
    <text evidence="2">The sequence shown here is derived from an EMBL/GenBank/DDBJ whole genome shotgun (WGS) entry which is preliminary data.</text>
</comment>
<dbReference type="InterPro" id="IPR008258">
    <property type="entry name" value="Transglycosylase_SLT_dom_1"/>
</dbReference>
<dbReference type="Pfam" id="PF01464">
    <property type="entry name" value="SLT"/>
    <property type="match status" value="1"/>
</dbReference>
<dbReference type="SUPFAM" id="SSF53955">
    <property type="entry name" value="Lysozyme-like"/>
    <property type="match status" value="1"/>
</dbReference>
<dbReference type="Proteomes" id="UP000305417">
    <property type="component" value="Unassembled WGS sequence"/>
</dbReference>
<protein>
    <submittedName>
        <fullName evidence="2">Lytic transglycosylase domain-containing protein</fullName>
    </submittedName>
</protein>
<evidence type="ECO:0000313" key="2">
    <source>
        <dbReference type="EMBL" id="TLT01355.1"/>
    </source>
</evidence>
<evidence type="ECO:0000259" key="1">
    <source>
        <dbReference type="Pfam" id="PF01464"/>
    </source>
</evidence>
<reference evidence="2 3" key="1">
    <citation type="submission" date="2019-05" db="EMBL/GenBank/DDBJ databases">
        <title>Arcobacter cibarius and Arcobacter thereius providing challenges in identification an antibiotic susceptibility and Quinolone resistance.</title>
        <authorList>
            <person name="Busch A."/>
            <person name="Hanel I."/>
            <person name="Hotzel H."/>
            <person name="Tomaso H."/>
        </authorList>
    </citation>
    <scope>NUCLEOTIDE SEQUENCE [LARGE SCALE GENOMIC DNA]</scope>
    <source>
        <strain evidence="2 3">16CS0831-2</strain>
    </source>
</reference>
<sequence>MMIDQLFIENCKNINVSTNVVQAIIKNESAKKPFAINVNKDGKSYISFNPKTKDEAKKIAVNYINQGFSIDVGYMQLNSDNFKRLDTNLDEALDPCKNIYLASTVFYNFYLKTDVLKSKIKRVKEALSAYNTGSFINGFKNGYIDKYEKYLQTKYYQAKLIKNI</sequence>
<name>A0ABY2V6H6_9BACT</name>
<feature type="domain" description="Transglycosylase SLT" evidence="1">
    <location>
        <begin position="6"/>
        <end position="149"/>
    </location>
</feature>
<dbReference type="InterPro" id="IPR023346">
    <property type="entry name" value="Lysozyme-like_dom_sf"/>
</dbReference>
<dbReference type="EMBL" id="VBUC01000003">
    <property type="protein sequence ID" value="TLT01355.1"/>
    <property type="molecule type" value="Genomic_DNA"/>
</dbReference>
<gene>
    <name evidence="2" type="ORF">FE247_02405</name>
</gene>
<dbReference type="CDD" id="cd16892">
    <property type="entry name" value="LT_VirB1-like"/>
    <property type="match status" value="1"/>
</dbReference>
<accession>A0ABY2V6H6</accession>